<feature type="domain" description="Acyl-CoA dehydrogenase/oxidase N-terminal" evidence="1">
    <location>
        <begin position="13"/>
        <end position="81"/>
    </location>
</feature>
<name>A0A8S3JKJ3_9BILA</name>
<dbReference type="Gene3D" id="1.10.540.10">
    <property type="entry name" value="Acyl-CoA dehydrogenase/oxidase, N-terminal domain"/>
    <property type="match status" value="1"/>
</dbReference>
<dbReference type="SUPFAM" id="SSF56645">
    <property type="entry name" value="Acyl-CoA dehydrogenase NM domain-like"/>
    <property type="match status" value="1"/>
</dbReference>
<dbReference type="AlphaFoldDB" id="A0A8S3JKJ3"/>
<organism evidence="2 3">
    <name type="scientific">Rotaria magnacalcarata</name>
    <dbReference type="NCBI Taxonomy" id="392030"/>
    <lineage>
        <taxon>Eukaryota</taxon>
        <taxon>Metazoa</taxon>
        <taxon>Spiralia</taxon>
        <taxon>Gnathifera</taxon>
        <taxon>Rotifera</taxon>
        <taxon>Eurotatoria</taxon>
        <taxon>Bdelloidea</taxon>
        <taxon>Philodinida</taxon>
        <taxon>Philodinidae</taxon>
        <taxon>Rotaria</taxon>
    </lineage>
</organism>
<sequence length="81" mass="8693">MMYRCVCGFLFVYPWPIVKKAHELGLMNSHIPVEYGGAGLGILDACVLIEEIAYGCTGIETAMEGNSLGMAPVILAGNDEQ</sequence>
<evidence type="ECO:0000313" key="2">
    <source>
        <dbReference type="EMBL" id="CAF5218705.1"/>
    </source>
</evidence>
<dbReference type="PANTHER" id="PTHR43884:SF12">
    <property type="entry name" value="ISOVALERYL-COA DEHYDROGENASE, MITOCHONDRIAL-RELATED"/>
    <property type="match status" value="1"/>
</dbReference>
<dbReference type="GO" id="GO:0050660">
    <property type="term" value="F:flavin adenine dinucleotide binding"/>
    <property type="evidence" value="ECO:0007669"/>
    <property type="project" value="InterPro"/>
</dbReference>
<gene>
    <name evidence="2" type="ORF">GIL414_LOCUS83100</name>
</gene>
<dbReference type="InterPro" id="IPR013786">
    <property type="entry name" value="AcylCoA_DH/ox_N"/>
</dbReference>
<dbReference type="GO" id="GO:0003995">
    <property type="term" value="F:acyl-CoA dehydrogenase activity"/>
    <property type="evidence" value="ECO:0007669"/>
    <property type="project" value="TreeGrafter"/>
</dbReference>
<evidence type="ECO:0000259" key="1">
    <source>
        <dbReference type="Pfam" id="PF02771"/>
    </source>
</evidence>
<dbReference type="PANTHER" id="PTHR43884">
    <property type="entry name" value="ACYL-COA DEHYDROGENASE"/>
    <property type="match status" value="1"/>
</dbReference>
<reference evidence="2" key="1">
    <citation type="submission" date="2021-02" db="EMBL/GenBank/DDBJ databases">
        <authorList>
            <person name="Nowell W R."/>
        </authorList>
    </citation>
    <scope>NUCLEOTIDE SEQUENCE</scope>
</reference>
<accession>A0A8S3JKJ3</accession>
<evidence type="ECO:0000313" key="3">
    <source>
        <dbReference type="Proteomes" id="UP000681720"/>
    </source>
</evidence>
<feature type="non-terminal residue" evidence="2">
    <location>
        <position position="1"/>
    </location>
</feature>
<comment type="caution">
    <text evidence="2">The sequence shown here is derived from an EMBL/GenBank/DDBJ whole genome shotgun (WGS) entry which is preliminary data.</text>
</comment>
<dbReference type="InterPro" id="IPR009100">
    <property type="entry name" value="AcylCoA_DH/oxidase_NM_dom_sf"/>
</dbReference>
<dbReference type="Proteomes" id="UP000681720">
    <property type="component" value="Unassembled WGS sequence"/>
</dbReference>
<proteinExistence type="predicted"/>
<dbReference type="Pfam" id="PF02771">
    <property type="entry name" value="Acyl-CoA_dh_N"/>
    <property type="match status" value="1"/>
</dbReference>
<dbReference type="EMBL" id="CAJOBJ010362006">
    <property type="protein sequence ID" value="CAF5218705.1"/>
    <property type="molecule type" value="Genomic_DNA"/>
</dbReference>
<dbReference type="InterPro" id="IPR037069">
    <property type="entry name" value="AcylCoA_DH/ox_N_sf"/>
</dbReference>
<protein>
    <recommendedName>
        <fullName evidence="1">Acyl-CoA dehydrogenase/oxidase N-terminal domain-containing protein</fullName>
    </recommendedName>
</protein>